<feature type="domain" description="Prohead serine protease" evidence="6">
    <location>
        <begin position="263"/>
        <end position="355"/>
    </location>
</feature>
<evidence type="ECO:0000313" key="8">
    <source>
        <dbReference type="EMBL" id="PAV73792.1"/>
    </source>
</evidence>
<feature type="compositionally biased region" description="Low complexity" evidence="5">
    <location>
        <begin position="538"/>
        <end position="549"/>
    </location>
</feature>
<reference evidence="8 9" key="1">
    <citation type="journal article" date="2017" name="Curr. Biol.">
        <title>Genome architecture and evolution of a unichromosomal asexual nematode.</title>
        <authorList>
            <person name="Fradin H."/>
            <person name="Zegar C."/>
            <person name="Gutwein M."/>
            <person name="Lucas J."/>
            <person name="Kovtun M."/>
            <person name="Corcoran D."/>
            <person name="Baugh L.R."/>
            <person name="Kiontke K."/>
            <person name="Gunsalus K."/>
            <person name="Fitch D.H."/>
            <person name="Piano F."/>
        </authorList>
    </citation>
    <scope>NUCLEOTIDE SEQUENCE [LARGE SCALE GENOMIC DNA]</scope>
    <source>
        <strain evidence="8">PF1309</strain>
    </source>
</reference>
<accession>A0A2A2KIV8</accession>
<evidence type="ECO:0000259" key="7">
    <source>
        <dbReference type="Pfam" id="PF05065"/>
    </source>
</evidence>
<gene>
    <name evidence="8" type="ORF">WR25_22158</name>
</gene>
<dbReference type="InterPro" id="IPR054612">
    <property type="entry name" value="Phage_capsid-like_C"/>
</dbReference>
<name>A0A2A2KIV8_9BILA</name>
<dbReference type="SUPFAM" id="SSF56563">
    <property type="entry name" value="Major capsid protein gp5"/>
    <property type="match status" value="1"/>
</dbReference>
<dbReference type="NCBIfam" id="TIGR01554">
    <property type="entry name" value="major_cap_HK97"/>
    <property type="match status" value="1"/>
</dbReference>
<dbReference type="OrthoDB" id="8112077at2759"/>
<dbReference type="Pfam" id="PF05065">
    <property type="entry name" value="Phage_capsid"/>
    <property type="match status" value="1"/>
</dbReference>
<evidence type="ECO:0000256" key="1">
    <source>
        <dbReference type="ARBA" id="ARBA00004328"/>
    </source>
</evidence>
<evidence type="ECO:0000256" key="4">
    <source>
        <dbReference type="ARBA" id="ARBA00022801"/>
    </source>
</evidence>
<dbReference type="InterPro" id="IPR054613">
    <property type="entry name" value="Peptidase_S78_dom"/>
</dbReference>
<dbReference type="Pfam" id="PF04860">
    <property type="entry name" value="Phage_portal"/>
    <property type="match status" value="2"/>
</dbReference>
<organism evidence="8 9">
    <name type="scientific">Diploscapter pachys</name>
    <dbReference type="NCBI Taxonomy" id="2018661"/>
    <lineage>
        <taxon>Eukaryota</taxon>
        <taxon>Metazoa</taxon>
        <taxon>Ecdysozoa</taxon>
        <taxon>Nematoda</taxon>
        <taxon>Chromadorea</taxon>
        <taxon>Rhabditida</taxon>
        <taxon>Rhabditina</taxon>
        <taxon>Rhabditomorpha</taxon>
        <taxon>Rhabditoidea</taxon>
        <taxon>Rhabditidae</taxon>
        <taxon>Diploscapter</taxon>
    </lineage>
</organism>
<dbReference type="InterPro" id="IPR006944">
    <property type="entry name" value="Phage/GTA_portal"/>
</dbReference>
<evidence type="ECO:0000313" key="9">
    <source>
        <dbReference type="Proteomes" id="UP000218231"/>
    </source>
</evidence>
<keyword evidence="3" id="KW-0645">Protease</keyword>
<comment type="caution">
    <text evidence="8">The sequence shown here is derived from an EMBL/GenBank/DDBJ whole genome shotgun (WGS) entry which is preliminary data.</text>
</comment>
<evidence type="ECO:0000256" key="2">
    <source>
        <dbReference type="ARBA" id="ARBA00022612"/>
    </source>
</evidence>
<feature type="region of interest" description="Disordered" evidence="5">
    <location>
        <begin position="532"/>
        <end position="559"/>
    </location>
</feature>
<dbReference type="EMBL" id="LIAE01008515">
    <property type="protein sequence ID" value="PAV73792.1"/>
    <property type="molecule type" value="Genomic_DNA"/>
</dbReference>
<evidence type="ECO:0000259" key="6">
    <source>
        <dbReference type="Pfam" id="PF04586"/>
    </source>
</evidence>
<feature type="domain" description="Phage capsid-like C-terminal" evidence="7">
    <location>
        <begin position="421"/>
        <end position="532"/>
    </location>
</feature>
<keyword evidence="4" id="KW-0378">Hydrolase</keyword>
<dbReference type="InterPro" id="IPR024455">
    <property type="entry name" value="Phage_capsid"/>
</dbReference>
<protein>
    <submittedName>
        <fullName evidence="8">Uncharacterized protein</fullName>
    </submittedName>
</protein>
<dbReference type="GO" id="GO:0008233">
    <property type="term" value="F:peptidase activity"/>
    <property type="evidence" value="ECO:0007669"/>
    <property type="project" value="UniProtKB-KW"/>
</dbReference>
<dbReference type="AlphaFoldDB" id="A0A2A2KIV8"/>
<dbReference type="GO" id="GO:0006508">
    <property type="term" value="P:proteolysis"/>
    <property type="evidence" value="ECO:0007669"/>
    <property type="project" value="UniProtKB-KW"/>
</dbReference>
<sequence length="559" mass="61590">MTRLNFLKFVVVNMALRGNAFALIERNVHGTPIGLVPLDGRSVKIDTEEELIYLVTPKEGETFPVSPEYMLHFKLFSLDGIVGLSPIEYQAETMGLAKAGQQWSARFMRKGGFTGGYVIYEQFLTEAQQARIMSKFPDVRKGDADDIGKMAILQGNPKIVPAGISQKDAQFIESQQFQEEALAGIYGPYIDSVEDELNDKLFGSGQRFVEFVVEGLLRADSAGRASYFQAALGGSGGSGWLSIDEVREKENYPPLGGDYARLKSVDEAGNFEGYAAVFNNVDLGDDVILPGAFTRVKATRKGQLKLALYHDLTRLVGAADYTQDDHGLLLKGQVNLNVSYARDAYELMKADILDSIIAMSEVKELKDSIELQLKNGFGDLQKKYDAAMDEMQKGNQVTGDLRKQIEDTKGELQKVTSAGIVAPVYDPVIQPGIRQELRIRDLLTSVPVAGQNYTYFREKLHTRGAAPVAEGGLKPTSNVTFETVTDRVKKIAVWMPVTDEALDDVPQMLAYLQQLLRYDLKLEEEAQILKGDARRQRQAAAGQAEGDQAIGSERGQGCS</sequence>
<evidence type="ECO:0000256" key="3">
    <source>
        <dbReference type="ARBA" id="ARBA00022670"/>
    </source>
</evidence>
<keyword evidence="2" id="KW-1188">Viral release from host cell</keyword>
<proteinExistence type="predicted"/>
<keyword evidence="9" id="KW-1185">Reference proteome</keyword>
<comment type="subcellular location">
    <subcellularLocation>
        <location evidence="1">Virion</location>
    </subcellularLocation>
</comment>
<evidence type="ECO:0000256" key="5">
    <source>
        <dbReference type="SAM" id="MobiDB-lite"/>
    </source>
</evidence>
<dbReference type="Pfam" id="PF04586">
    <property type="entry name" value="Peptidase_S78"/>
    <property type="match status" value="1"/>
</dbReference>
<dbReference type="Gene3D" id="3.30.2400.10">
    <property type="entry name" value="Major capsid protein gp5"/>
    <property type="match status" value="1"/>
</dbReference>
<dbReference type="Proteomes" id="UP000218231">
    <property type="component" value="Unassembled WGS sequence"/>
</dbReference>